<organism evidence="2 3">
    <name type="scientific">Endocarpon pusillum</name>
    <dbReference type="NCBI Taxonomy" id="364733"/>
    <lineage>
        <taxon>Eukaryota</taxon>
        <taxon>Fungi</taxon>
        <taxon>Dikarya</taxon>
        <taxon>Ascomycota</taxon>
        <taxon>Pezizomycotina</taxon>
        <taxon>Eurotiomycetes</taxon>
        <taxon>Chaetothyriomycetidae</taxon>
        <taxon>Verrucariales</taxon>
        <taxon>Verrucariaceae</taxon>
        <taxon>Endocarpon</taxon>
    </lineage>
</organism>
<dbReference type="EMBL" id="JAACFV010000161">
    <property type="protein sequence ID" value="KAF7503815.1"/>
    <property type="molecule type" value="Genomic_DNA"/>
</dbReference>
<gene>
    <name evidence="2" type="ORF">GJ744_003256</name>
</gene>
<feature type="compositionally biased region" description="Polar residues" evidence="1">
    <location>
        <begin position="51"/>
        <end position="65"/>
    </location>
</feature>
<dbReference type="InterPro" id="IPR002364">
    <property type="entry name" value="Quin_OxRdtase/zeta-crystal_CS"/>
</dbReference>
<dbReference type="InterPro" id="IPR036291">
    <property type="entry name" value="NAD(P)-bd_dom_sf"/>
</dbReference>
<evidence type="ECO:0000313" key="2">
    <source>
        <dbReference type="EMBL" id="KAF7503815.1"/>
    </source>
</evidence>
<comment type="caution">
    <text evidence="2">The sequence shown here is derived from an EMBL/GenBank/DDBJ whole genome shotgun (WGS) entry which is preliminary data.</text>
</comment>
<feature type="compositionally biased region" description="Basic residues" evidence="1">
    <location>
        <begin position="71"/>
        <end position="80"/>
    </location>
</feature>
<dbReference type="GO" id="GO:0016491">
    <property type="term" value="F:oxidoreductase activity"/>
    <property type="evidence" value="ECO:0007669"/>
    <property type="project" value="InterPro"/>
</dbReference>
<evidence type="ECO:0008006" key="4">
    <source>
        <dbReference type="Google" id="ProtNLM"/>
    </source>
</evidence>
<dbReference type="Proteomes" id="UP000606974">
    <property type="component" value="Unassembled WGS sequence"/>
</dbReference>
<dbReference type="Gene3D" id="3.90.180.10">
    <property type="entry name" value="Medium-chain alcohol dehydrogenases, catalytic domain"/>
    <property type="match status" value="1"/>
</dbReference>
<dbReference type="SUPFAM" id="SSF51735">
    <property type="entry name" value="NAD(P)-binding Rossmann-fold domains"/>
    <property type="match status" value="1"/>
</dbReference>
<reference evidence="2" key="1">
    <citation type="submission" date="2020-02" db="EMBL/GenBank/DDBJ databases">
        <authorList>
            <person name="Palmer J.M."/>
        </authorList>
    </citation>
    <scope>NUCLEOTIDE SEQUENCE</scope>
    <source>
        <strain evidence="2">EPUS1.4</strain>
        <tissue evidence="2">Thallus</tissue>
    </source>
</reference>
<sequence length="80" mass="8522">MPLPEHMSTAYYALHYVARITDGETILIHSGAGGTGQAAIQIASKNVTGGTGDVANQPSCSSPFENENRIGKKRVHLDRL</sequence>
<accession>A0A8H7DZZ2</accession>
<proteinExistence type="predicted"/>
<evidence type="ECO:0000313" key="3">
    <source>
        <dbReference type="Proteomes" id="UP000606974"/>
    </source>
</evidence>
<dbReference type="PROSITE" id="PS01162">
    <property type="entry name" value="QOR_ZETA_CRYSTAL"/>
    <property type="match status" value="1"/>
</dbReference>
<protein>
    <recommendedName>
        <fullName evidence="4">Enoyl reductase (ER) domain-containing protein</fullName>
    </recommendedName>
</protein>
<keyword evidence="3" id="KW-1185">Reference proteome</keyword>
<evidence type="ECO:0000256" key="1">
    <source>
        <dbReference type="SAM" id="MobiDB-lite"/>
    </source>
</evidence>
<name>A0A8H7DZZ2_9EURO</name>
<dbReference type="GO" id="GO:0008270">
    <property type="term" value="F:zinc ion binding"/>
    <property type="evidence" value="ECO:0007669"/>
    <property type="project" value="InterPro"/>
</dbReference>
<dbReference type="AlphaFoldDB" id="A0A8H7DZZ2"/>
<feature type="region of interest" description="Disordered" evidence="1">
    <location>
        <begin position="51"/>
        <end position="80"/>
    </location>
</feature>